<accession>A0AAV5U7D2</accession>
<name>A0AAV5U7D2_9BILA</name>
<dbReference type="Proteomes" id="UP001432027">
    <property type="component" value="Unassembled WGS sequence"/>
</dbReference>
<proteinExistence type="predicted"/>
<dbReference type="InterPro" id="IPR036028">
    <property type="entry name" value="SH3-like_dom_sf"/>
</dbReference>
<gene>
    <name evidence="1" type="ORF">PENTCL1PPCAC_24498</name>
</gene>
<dbReference type="AlphaFoldDB" id="A0AAV5U7D2"/>
<comment type="caution">
    <text evidence="1">The sequence shown here is derived from an EMBL/GenBank/DDBJ whole genome shotgun (WGS) entry which is preliminary data.</text>
</comment>
<evidence type="ECO:0000313" key="1">
    <source>
        <dbReference type="EMBL" id="GMT02324.1"/>
    </source>
</evidence>
<feature type="non-terminal residue" evidence="1">
    <location>
        <position position="1"/>
    </location>
</feature>
<dbReference type="SUPFAM" id="SSF55550">
    <property type="entry name" value="SH2 domain"/>
    <property type="match status" value="1"/>
</dbReference>
<dbReference type="SUPFAM" id="SSF50044">
    <property type="entry name" value="SH3-domain"/>
    <property type="match status" value="1"/>
</dbReference>
<reference evidence="1" key="1">
    <citation type="submission" date="2023-10" db="EMBL/GenBank/DDBJ databases">
        <title>Genome assembly of Pristionchus species.</title>
        <authorList>
            <person name="Yoshida K."/>
            <person name="Sommer R.J."/>
        </authorList>
    </citation>
    <scope>NUCLEOTIDE SEQUENCE</scope>
    <source>
        <strain evidence="1">RS0144</strain>
    </source>
</reference>
<sequence length="141" mass="16171">PCTKSREMEGAEPPVNPANVKEVFAVDDYVPDHGDARLVFRRGDRFILESDVDSRLWVVKLIDFPRQLNVPSRLLAKDTDLVMLQWISLDLSRKQAEALLMKSRFETGSFIIIPRKNYSISSQLAILVKAAQPFICPKRWE</sequence>
<organism evidence="1 2">
    <name type="scientific">Pristionchus entomophagus</name>
    <dbReference type="NCBI Taxonomy" id="358040"/>
    <lineage>
        <taxon>Eukaryota</taxon>
        <taxon>Metazoa</taxon>
        <taxon>Ecdysozoa</taxon>
        <taxon>Nematoda</taxon>
        <taxon>Chromadorea</taxon>
        <taxon>Rhabditida</taxon>
        <taxon>Rhabditina</taxon>
        <taxon>Diplogasteromorpha</taxon>
        <taxon>Diplogasteroidea</taxon>
        <taxon>Neodiplogasteridae</taxon>
        <taxon>Pristionchus</taxon>
    </lineage>
</organism>
<dbReference type="InterPro" id="IPR036860">
    <property type="entry name" value="SH2_dom_sf"/>
</dbReference>
<dbReference type="EMBL" id="BTSX01000005">
    <property type="protein sequence ID" value="GMT02324.1"/>
    <property type="molecule type" value="Genomic_DNA"/>
</dbReference>
<evidence type="ECO:0000313" key="2">
    <source>
        <dbReference type="Proteomes" id="UP001432027"/>
    </source>
</evidence>
<keyword evidence="2" id="KW-1185">Reference proteome</keyword>
<evidence type="ECO:0008006" key="3">
    <source>
        <dbReference type="Google" id="ProtNLM"/>
    </source>
</evidence>
<protein>
    <recommendedName>
        <fullName evidence="3">SH2 domain-containing protein</fullName>
    </recommendedName>
</protein>